<dbReference type="Pfam" id="PF07336">
    <property type="entry name" value="ABATE"/>
    <property type="match status" value="1"/>
</dbReference>
<organism evidence="2 3">
    <name type="scientific">Bradyrhizobium betae</name>
    <dbReference type="NCBI Taxonomy" id="244734"/>
    <lineage>
        <taxon>Bacteria</taxon>
        <taxon>Pseudomonadati</taxon>
        <taxon>Pseudomonadota</taxon>
        <taxon>Alphaproteobacteria</taxon>
        <taxon>Hyphomicrobiales</taxon>
        <taxon>Nitrobacteraceae</taxon>
        <taxon>Bradyrhizobium</taxon>
    </lineage>
</organism>
<dbReference type="InterPro" id="IPR010852">
    <property type="entry name" value="ABATE"/>
</dbReference>
<dbReference type="Proteomes" id="UP000290819">
    <property type="component" value="Unassembled WGS sequence"/>
</dbReference>
<dbReference type="PANTHER" id="PTHR35525">
    <property type="entry name" value="BLL6575 PROTEIN"/>
    <property type="match status" value="1"/>
</dbReference>
<protein>
    <recommendedName>
        <fullName evidence="1">Zinc finger CGNR domain-containing protein</fullName>
    </recommendedName>
</protein>
<dbReference type="Gene3D" id="1.10.3300.10">
    <property type="entry name" value="Jann2411-like domain"/>
    <property type="match status" value="1"/>
</dbReference>
<accession>A0A4Q1UVD4</accession>
<dbReference type="AlphaFoldDB" id="A0A4Q1UVD4"/>
<name>A0A4Q1UVD4_9BRAD</name>
<evidence type="ECO:0000313" key="3">
    <source>
        <dbReference type="Proteomes" id="UP000290819"/>
    </source>
</evidence>
<keyword evidence="3" id="KW-1185">Reference proteome</keyword>
<comment type="caution">
    <text evidence="2">The sequence shown here is derived from an EMBL/GenBank/DDBJ whole genome shotgun (WGS) entry which is preliminary data.</text>
</comment>
<dbReference type="OrthoDB" id="9808437at2"/>
<gene>
    <name evidence="2" type="ORF">B5V03_26430</name>
</gene>
<evidence type="ECO:0000313" key="2">
    <source>
        <dbReference type="EMBL" id="RXT42313.1"/>
    </source>
</evidence>
<dbReference type="EMBL" id="MZXW01000035">
    <property type="protein sequence ID" value="RXT42313.1"/>
    <property type="molecule type" value="Genomic_DNA"/>
</dbReference>
<dbReference type="InterPro" id="IPR023286">
    <property type="entry name" value="ABATE_dom_sf"/>
</dbReference>
<proteinExistence type="predicted"/>
<dbReference type="Pfam" id="PF11706">
    <property type="entry name" value="zf-CGNR"/>
    <property type="match status" value="1"/>
</dbReference>
<dbReference type="InterPro" id="IPR021005">
    <property type="entry name" value="Znf_CGNR"/>
</dbReference>
<feature type="domain" description="Zinc finger CGNR" evidence="1">
    <location>
        <begin position="141"/>
        <end position="184"/>
    </location>
</feature>
<dbReference type="SUPFAM" id="SSF160904">
    <property type="entry name" value="Jann2411-like"/>
    <property type="match status" value="1"/>
</dbReference>
<sequence length="191" mass="21508">MRFVNTAAWRLRDPSEERLADADELLAWLGENGIGSARELKRIRSAWQADVGRGEAAYRDAIMLREAIYGILIARIEQHAPAEAALKTFNQMLARSMPAATLNWISGDVGWSLTSEGDGPDLLKPIVTSAAALMTGPRARRVKQCQDDRGCGWLFVDESRAQNRRWCAMGDCGNRAKAHRHYQRTRDQERR</sequence>
<reference evidence="2 3" key="1">
    <citation type="submission" date="2017-03" db="EMBL/GenBank/DDBJ databases">
        <authorList>
            <person name="Safronova V.I."/>
            <person name="Sazanova A.L."/>
            <person name="Chirak E.R."/>
        </authorList>
    </citation>
    <scope>NUCLEOTIDE SEQUENCE [LARGE SCALE GENOMIC DNA]</scope>
    <source>
        <strain evidence="2 3">Opo-243</strain>
    </source>
</reference>
<evidence type="ECO:0000259" key="1">
    <source>
        <dbReference type="Pfam" id="PF11706"/>
    </source>
</evidence>
<dbReference type="PANTHER" id="PTHR35525:SF3">
    <property type="entry name" value="BLL6575 PROTEIN"/>
    <property type="match status" value="1"/>
</dbReference>